<feature type="region of interest" description="Disordered" evidence="1">
    <location>
        <begin position="71"/>
        <end position="94"/>
    </location>
</feature>
<reference evidence="2" key="1">
    <citation type="journal article" date="2019" name="bioRxiv">
        <title>The Genome of the Zebra Mussel, Dreissena polymorpha: A Resource for Invasive Species Research.</title>
        <authorList>
            <person name="McCartney M.A."/>
            <person name="Auch B."/>
            <person name="Kono T."/>
            <person name="Mallez S."/>
            <person name="Zhang Y."/>
            <person name="Obille A."/>
            <person name="Becker A."/>
            <person name="Abrahante J.E."/>
            <person name="Garbe J."/>
            <person name="Badalamenti J.P."/>
            <person name="Herman A."/>
            <person name="Mangelson H."/>
            <person name="Liachko I."/>
            <person name="Sullivan S."/>
            <person name="Sone E.D."/>
            <person name="Koren S."/>
            <person name="Silverstein K.A.T."/>
            <person name="Beckman K.B."/>
            <person name="Gohl D.M."/>
        </authorList>
    </citation>
    <scope>NUCLEOTIDE SEQUENCE</scope>
    <source>
        <strain evidence="2">Duluth1</strain>
        <tissue evidence="2">Whole animal</tissue>
    </source>
</reference>
<comment type="caution">
    <text evidence="2">The sequence shown here is derived from an EMBL/GenBank/DDBJ whole genome shotgun (WGS) entry which is preliminary data.</text>
</comment>
<dbReference type="EMBL" id="JAIWYP010000005">
    <property type="protein sequence ID" value="KAH3825599.1"/>
    <property type="molecule type" value="Genomic_DNA"/>
</dbReference>
<evidence type="ECO:0000313" key="3">
    <source>
        <dbReference type="Proteomes" id="UP000828390"/>
    </source>
</evidence>
<protein>
    <submittedName>
        <fullName evidence="2">Uncharacterized protein</fullName>
    </submittedName>
</protein>
<reference evidence="2" key="2">
    <citation type="submission" date="2020-11" db="EMBL/GenBank/DDBJ databases">
        <authorList>
            <person name="McCartney M.A."/>
            <person name="Auch B."/>
            <person name="Kono T."/>
            <person name="Mallez S."/>
            <person name="Becker A."/>
            <person name="Gohl D.M."/>
            <person name="Silverstein K.A.T."/>
            <person name="Koren S."/>
            <person name="Bechman K.B."/>
            <person name="Herman A."/>
            <person name="Abrahante J.E."/>
            <person name="Garbe J."/>
        </authorList>
    </citation>
    <scope>NUCLEOTIDE SEQUENCE</scope>
    <source>
        <strain evidence="2">Duluth1</strain>
        <tissue evidence="2">Whole animal</tissue>
    </source>
</reference>
<organism evidence="2 3">
    <name type="scientific">Dreissena polymorpha</name>
    <name type="common">Zebra mussel</name>
    <name type="synonym">Mytilus polymorpha</name>
    <dbReference type="NCBI Taxonomy" id="45954"/>
    <lineage>
        <taxon>Eukaryota</taxon>
        <taxon>Metazoa</taxon>
        <taxon>Spiralia</taxon>
        <taxon>Lophotrochozoa</taxon>
        <taxon>Mollusca</taxon>
        <taxon>Bivalvia</taxon>
        <taxon>Autobranchia</taxon>
        <taxon>Heteroconchia</taxon>
        <taxon>Euheterodonta</taxon>
        <taxon>Imparidentia</taxon>
        <taxon>Neoheterodontei</taxon>
        <taxon>Myida</taxon>
        <taxon>Dreissenoidea</taxon>
        <taxon>Dreissenidae</taxon>
        <taxon>Dreissena</taxon>
    </lineage>
</organism>
<name>A0A9D4H236_DREPO</name>
<feature type="compositionally biased region" description="Basic residues" evidence="1">
    <location>
        <begin position="81"/>
        <end position="94"/>
    </location>
</feature>
<dbReference type="Proteomes" id="UP000828390">
    <property type="component" value="Unassembled WGS sequence"/>
</dbReference>
<accession>A0A9D4H236</accession>
<gene>
    <name evidence="2" type="ORF">DPMN_127479</name>
</gene>
<keyword evidence="3" id="KW-1185">Reference proteome</keyword>
<evidence type="ECO:0000256" key="1">
    <source>
        <dbReference type="SAM" id="MobiDB-lite"/>
    </source>
</evidence>
<sequence length="94" mass="11128">MDIRRVFRREAGWTFAEFAGWRRDGHLLSLLEGGGVGHSPSLQEGGWIDIQRVRRKEARWTFAEFARRRWDGHSPNSQRGGRLKIRRVRRREEG</sequence>
<evidence type="ECO:0000313" key="2">
    <source>
        <dbReference type="EMBL" id="KAH3825599.1"/>
    </source>
</evidence>
<dbReference type="AlphaFoldDB" id="A0A9D4H236"/>
<proteinExistence type="predicted"/>